<keyword evidence="3" id="KW-1185">Reference proteome</keyword>
<evidence type="ECO:0000313" key="2">
    <source>
        <dbReference type="EMBL" id="KAF5566047.1"/>
    </source>
</evidence>
<dbReference type="EMBL" id="JAAOAQ010000123">
    <property type="protein sequence ID" value="KAF5566047.1"/>
    <property type="molecule type" value="Genomic_DNA"/>
</dbReference>
<organism evidence="2 3">
    <name type="scientific">Fusarium phyllophilum</name>
    <dbReference type="NCBI Taxonomy" id="47803"/>
    <lineage>
        <taxon>Eukaryota</taxon>
        <taxon>Fungi</taxon>
        <taxon>Dikarya</taxon>
        <taxon>Ascomycota</taxon>
        <taxon>Pezizomycotina</taxon>
        <taxon>Sordariomycetes</taxon>
        <taxon>Hypocreomycetidae</taxon>
        <taxon>Hypocreales</taxon>
        <taxon>Nectriaceae</taxon>
        <taxon>Fusarium</taxon>
        <taxon>Fusarium fujikuroi species complex</taxon>
    </lineage>
</organism>
<proteinExistence type="predicted"/>
<evidence type="ECO:0000313" key="3">
    <source>
        <dbReference type="Proteomes" id="UP000582016"/>
    </source>
</evidence>
<comment type="caution">
    <text evidence="2">The sequence shown here is derived from an EMBL/GenBank/DDBJ whole genome shotgun (WGS) entry which is preliminary data.</text>
</comment>
<dbReference type="OrthoDB" id="5098606at2759"/>
<accession>A0A8H5NH28</accession>
<gene>
    <name evidence="2" type="ORF">FPHYL_3960</name>
</gene>
<reference evidence="2 3" key="1">
    <citation type="submission" date="2020-05" db="EMBL/GenBank/DDBJ databases">
        <title>Identification and distribution of gene clusters putatively required for synthesis of sphingolipid metabolism inhibitors in phylogenetically diverse species of the filamentous fungus Fusarium.</title>
        <authorList>
            <person name="Kim H.-S."/>
            <person name="Busman M."/>
            <person name="Brown D.W."/>
            <person name="Divon H."/>
            <person name="Uhlig S."/>
            <person name="Proctor R.H."/>
        </authorList>
    </citation>
    <scope>NUCLEOTIDE SEQUENCE [LARGE SCALE GENOMIC DNA]</scope>
    <source>
        <strain evidence="2 3">NRRL 13617</strain>
    </source>
</reference>
<feature type="region of interest" description="Disordered" evidence="1">
    <location>
        <begin position="12"/>
        <end position="32"/>
    </location>
</feature>
<evidence type="ECO:0000256" key="1">
    <source>
        <dbReference type="SAM" id="MobiDB-lite"/>
    </source>
</evidence>
<dbReference type="Proteomes" id="UP000582016">
    <property type="component" value="Unassembled WGS sequence"/>
</dbReference>
<sequence length="1075" mass="122388">MAQRNYLECSPRRRPFEEPTGQRYAGQVPTPEALEQPGVRRRHITEYISFIRPEISHIITEYGRASIKRVCQELYATGVRATPSPWFGLMCERIMWKMCFDPLGDDAPEWPWPHVKYPSLLAHGEQPNGIYERYCLERRANDEGVARMNEQFKVQAEAAAAARAVDPNNKFIVTSPAPLQNIGEPLMVDTDLDIRRALWNLTISKPFEECNVAGPFEVEPRVPLEWYVVKDLAAINELLPPCIAVKMNATNKRVFVTIVESAQVNPAVPVRDMLLNVWEVVQSWAVMVNGWGEGERNTLLQYFLGVKARGGLPPETDHQFSQYHSTNSADMESIQKWIAPKAQGSKYRRDIAFAHVKIDLRYGSDQHVWGTVLSAACGQSSARVWVVGPDTQTDIATLAWDQVNSLKPLKEFAYMATFQEFSRFLHSSRKMGGSKSKAWKFDKDRPQTVLLFVDPLMSAKCALAMVETVHWATDISYATPVRVITVSNAALPDSLKRLIRHYGHRNIRRFTFDGPEETLEQARAMDMDEAEEQIVICYSPWEWIRDLPVDNKELIQRMAGENSLKDRLKGLETIPSRDIRSYEPKQVDKKKYVVTGKEGCIILQIPPGYRPPSRLDGFEQIHLCLSAFRQQTIFDPHTERLARMRLLTSQEERREQASLAFRTSNVPFRVAMYCDEGTVDNFVESGAPERRLKISNEHAPGFLLSLVILMDWEIDILKIISCFFSTEQQNSTVNTLRWRFLYQHVARYVAEDSDDEDAYTAEEDGIFNSLGDLIDARTHIVRQLLPILDFDYRLVVFLARPTESHKVFKVKLQLAAILTVGIDKLFNFRHRGTKSHEEYRDSLIEACQGWTWPLAHTGSMWLAVGLWKHGGAIVGDNNNNTTMTDSNEVGIPGTSVTMNLDAFNSVQRALTALSNTFISSIIAVLPDFLPETEEMDGSECSEIQQHLVWAYIHEIVETSKLPDGKIVHQLGESSREPRDDFCVTLPPWAFDDTDYGNLLEEDGSYDDDMECIMGVFHGMSREFGMSNLYLDDWTYIPAAALRSACLYMEYWDLPTCTPNLPRDDEEQQALSGGFA</sequence>
<name>A0A8H5NH28_9HYPO</name>
<dbReference type="AlphaFoldDB" id="A0A8H5NH28"/>
<protein>
    <submittedName>
        <fullName evidence="2">Uncharacterized protein</fullName>
    </submittedName>
</protein>